<evidence type="ECO:0000256" key="6">
    <source>
        <dbReference type="ARBA" id="ARBA00023180"/>
    </source>
</evidence>
<accession>A0A267ESG6</accession>
<reference evidence="9 10" key="1">
    <citation type="submission" date="2017-06" db="EMBL/GenBank/DDBJ databases">
        <title>A platform for efficient transgenesis in Macrostomum lignano, a flatworm model organism for stem cell research.</title>
        <authorList>
            <person name="Berezikov E."/>
        </authorList>
    </citation>
    <scope>NUCLEOTIDE SEQUENCE [LARGE SCALE GENOMIC DNA]</scope>
    <source>
        <strain evidence="9">DV1</strain>
        <tissue evidence="9">Whole organism</tissue>
    </source>
</reference>
<organism evidence="9 10">
    <name type="scientific">Macrostomum lignano</name>
    <dbReference type="NCBI Taxonomy" id="282301"/>
    <lineage>
        <taxon>Eukaryota</taxon>
        <taxon>Metazoa</taxon>
        <taxon>Spiralia</taxon>
        <taxon>Lophotrochozoa</taxon>
        <taxon>Platyhelminthes</taxon>
        <taxon>Rhabditophora</taxon>
        <taxon>Macrostomorpha</taxon>
        <taxon>Macrostomida</taxon>
        <taxon>Macrostomidae</taxon>
        <taxon>Macrostomum</taxon>
    </lineage>
</organism>
<feature type="domain" description="WSC" evidence="8">
    <location>
        <begin position="117"/>
        <end position="208"/>
    </location>
</feature>
<dbReference type="PANTHER" id="PTHR24269:SF16">
    <property type="entry name" value="PROTEIN SLG1"/>
    <property type="match status" value="1"/>
</dbReference>
<feature type="chain" id="PRO_5013057427" description="WSC domain-containing protein" evidence="7">
    <location>
        <begin position="23"/>
        <end position="213"/>
    </location>
</feature>
<dbReference type="PANTHER" id="PTHR24269">
    <property type="entry name" value="KREMEN PROTEIN"/>
    <property type="match status" value="1"/>
</dbReference>
<dbReference type="PROSITE" id="PS51212">
    <property type="entry name" value="WSC"/>
    <property type="match status" value="2"/>
</dbReference>
<protein>
    <recommendedName>
        <fullName evidence="8">WSC domain-containing protein</fullName>
    </recommendedName>
</protein>
<proteinExistence type="predicted"/>
<sequence length="213" mass="22436">MATQPLPAILVCLCLAAGCAEALTPLGCYVDKGSDRDLPVLHHSSSTTPESCVSRCKSQNYKYAGLQASNWCLCGNSYGKHGKASDSDCKMACGGDSSKTCGGAYRNEVYPTGFVPAAKRLGCYVDKGSDRDLPVLHHSSSTTPESCVSRCKSQNYKYAGLQASNWCLCGNSYGKHGKASDSDCKMACGGDSSKTCGGAYRNEVYPTGFVPGQ</sequence>
<dbReference type="STRING" id="282301.A0A267ESG6"/>
<keyword evidence="5" id="KW-0472">Membrane</keyword>
<evidence type="ECO:0000256" key="2">
    <source>
        <dbReference type="ARBA" id="ARBA00022692"/>
    </source>
</evidence>
<name>A0A267ESG6_9PLAT</name>
<keyword evidence="10" id="KW-1185">Reference proteome</keyword>
<keyword evidence="2" id="KW-0812">Transmembrane</keyword>
<keyword evidence="4" id="KW-1133">Transmembrane helix</keyword>
<evidence type="ECO:0000256" key="4">
    <source>
        <dbReference type="ARBA" id="ARBA00022989"/>
    </source>
</evidence>
<dbReference type="InterPro" id="IPR002889">
    <property type="entry name" value="WSC_carb-bd"/>
</dbReference>
<feature type="signal peptide" evidence="7">
    <location>
        <begin position="1"/>
        <end position="22"/>
    </location>
</feature>
<dbReference type="GO" id="GO:0005886">
    <property type="term" value="C:plasma membrane"/>
    <property type="evidence" value="ECO:0007669"/>
    <property type="project" value="TreeGrafter"/>
</dbReference>
<dbReference type="AlphaFoldDB" id="A0A267ESG6"/>
<evidence type="ECO:0000256" key="5">
    <source>
        <dbReference type="ARBA" id="ARBA00023136"/>
    </source>
</evidence>
<dbReference type="Pfam" id="PF01822">
    <property type="entry name" value="WSC"/>
    <property type="match status" value="2"/>
</dbReference>
<dbReference type="OrthoDB" id="5985073at2759"/>
<dbReference type="InterPro" id="IPR051836">
    <property type="entry name" value="Kremen_rcpt"/>
</dbReference>
<evidence type="ECO:0000259" key="8">
    <source>
        <dbReference type="PROSITE" id="PS51212"/>
    </source>
</evidence>
<feature type="domain" description="WSC" evidence="8">
    <location>
        <begin position="22"/>
        <end position="113"/>
    </location>
</feature>
<evidence type="ECO:0000313" key="10">
    <source>
        <dbReference type="Proteomes" id="UP000215902"/>
    </source>
</evidence>
<comment type="caution">
    <text evidence="9">The sequence shown here is derived from an EMBL/GenBank/DDBJ whole genome shotgun (WGS) entry which is preliminary data.</text>
</comment>
<evidence type="ECO:0000313" key="9">
    <source>
        <dbReference type="EMBL" id="PAA64495.1"/>
    </source>
</evidence>
<dbReference type="Proteomes" id="UP000215902">
    <property type="component" value="Unassembled WGS sequence"/>
</dbReference>
<dbReference type="SMART" id="SM00321">
    <property type="entry name" value="WSC"/>
    <property type="match status" value="2"/>
</dbReference>
<gene>
    <name evidence="9" type="ORF">BOX15_Mlig001756g3</name>
</gene>
<comment type="subcellular location">
    <subcellularLocation>
        <location evidence="1">Membrane</location>
        <topology evidence="1">Single-pass membrane protein</topology>
    </subcellularLocation>
</comment>
<evidence type="ECO:0000256" key="3">
    <source>
        <dbReference type="ARBA" id="ARBA00022729"/>
    </source>
</evidence>
<evidence type="ECO:0000256" key="1">
    <source>
        <dbReference type="ARBA" id="ARBA00004167"/>
    </source>
</evidence>
<dbReference type="EMBL" id="NIVC01001746">
    <property type="protein sequence ID" value="PAA64495.1"/>
    <property type="molecule type" value="Genomic_DNA"/>
</dbReference>
<keyword evidence="3 7" id="KW-0732">Signal</keyword>
<evidence type="ECO:0000256" key="7">
    <source>
        <dbReference type="SAM" id="SignalP"/>
    </source>
</evidence>
<keyword evidence="6" id="KW-0325">Glycoprotein</keyword>